<organism evidence="9 10">
    <name type="scientific">Enterococcus sulfureus ATCC 49903</name>
    <dbReference type="NCBI Taxonomy" id="1140003"/>
    <lineage>
        <taxon>Bacteria</taxon>
        <taxon>Bacillati</taxon>
        <taxon>Bacillota</taxon>
        <taxon>Bacilli</taxon>
        <taxon>Lactobacillales</taxon>
        <taxon>Enterococcaceae</taxon>
        <taxon>Enterococcus</taxon>
    </lineage>
</organism>
<comment type="subcellular location">
    <subcellularLocation>
        <location evidence="1">Cell membrane</location>
        <topology evidence="1">Single-pass membrane protein</topology>
    </subcellularLocation>
</comment>
<dbReference type="PANTHER" id="PTHR33885:SF3">
    <property type="entry name" value="PHAGE SHOCK PROTEIN C"/>
    <property type="match status" value="1"/>
</dbReference>
<keyword evidence="3 7" id="KW-0812">Transmembrane</keyword>
<gene>
    <name evidence="9" type="ORF">I573_01874</name>
</gene>
<evidence type="ECO:0000256" key="5">
    <source>
        <dbReference type="ARBA" id="ARBA00023136"/>
    </source>
</evidence>
<feature type="region of interest" description="Disordered" evidence="6">
    <location>
        <begin position="69"/>
        <end position="104"/>
    </location>
</feature>
<evidence type="ECO:0000256" key="4">
    <source>
        <dbReference type="ARBA" id="ARBA00022989"/>
    </source>
</evidence>
<sequence length="104" mass="11908">MKKRLTKSSDNRVVSGVLGGIAEYFGFDPTIVRVIYIVLSLMSTGFPGILLYIGLAIIMPNAQTRRTNYGHDNLYYQNNTRSRERKEAEKVDPNETKDEDWSDF</sequence>
<name>S0KTN1_9ENTE</name>
<accession>S0KTN1</accession>
<dbReference type="eggNOG" id="COG1983">
    <property type="taxonomic scope" value="Bacteria"/>
</dbReference>
<dbReference type="AlphaFoldDB" id="S0KTN1"/>
<reference evidence="9 10" key="1">
    <citation type="submission" date="2013-03" db="EMBL/GenBank/DDBJ databases">
        <title>The Genome Sequence of Enterococcus sulfureus ATCC_49903 (PacBio/Illumina hybrid assembly).</title>
        <authorList>
            <consortium name="The Broad Institute Genomics Platform"/>
            <consortium name="The Broad Institute Genome Sequencing Center for Infectious Disease"/>
            <person name="Earl A."/>
            <person name="Russ C."/>
            <person name="Gilmore M."/>
            <person name="Surin D."/>
            <person name="Walker B."/>
            <person name="Young S."/>
            <person name="Zeng Q."/>
            <person name="Gargeya S."/>
            <person name="Fitzgerald M."/>
            <person name="Haas B."/>
            <person name="Abouelleil A."/>
            <person name="Allen A.W."/>
            <person name="Alvarado L."/>
            <person name="Arachchi H.M."/>
            <person name="Berlin A.M."/>
            <person name="Chapman S.B."/>
            <person name="Gainer-Dewar J."/>
            <person name="Goldberg J."/>
            <person name="Griggs A."/>
            <person name="Gujja S."/>
            <person name="Hansen M."/>
            <person name="Howarth C."/>
            <person name="Imamovic A."/>
            <person name="Ireland A."/>
            <person name="Larimer J."/>
            <person name="McCowan C."/>
            <person name="Murphy C."/>
            <person name="Pearson M."/>
            <person name="Poon T.W."/>
            <person name="Priest M."/>
            <person name="Roberts A."/>
            <person name="Saif S."/>
            <person name="Shea T."/>
            <person name="Sisk P."/>
            <person name="Sykes S."/>
            <person name="Wortman J."/>
            <person name="Nusbaum C."/>
            <person name="Birren B."/>
        </authorList>
    </citation>
    <scope>NUCLEOTIDE SEQUENCE [LARGE SCALE GENOMIC DNA]</scope>
    <source>
        <strain evidence="9 10">ATCC 49903</strain>
    </source>
</reference>
<evidence type="ECO:0000259" key="8">
    <source>
        <dbReference type="Pfam" id="PF04024"/>
    </source>
</evidence>
<dbReference type="RefSeq" id="WP_016185259.1">
    <property type="nucleotide sequence ID" value="NZ_ASWO01000005.1"/>
</dbReference>
<evidence type="ECO:0000256" key="6">
    <source>
        <dbReference type="SAM" id="MobiDB-lite"/>
    </source>
</evidence>
<evidence type="ECO:0000256" key="7">
    <source>
        <dbReference type="SAM" id="Phobius"/>
    </source>
</evidence>
<dbReference type="GO" id="GO:0005886">
    <property type="term" value="C:plasma membrane"/>
    <property type="evidence" value="ECO:0007669"/>
    <property type="project" value="UniProtKB-SubCell"/>
</dbReference>
<protein>
    <recommendedName>
        <fullName evidence="8">Phage shock protein PspC N-terminal domain-containing protein</fullName>
    </recommendedName>
</protein>
<keyword evidence="10" id="KW-1185">Reference proteome</keyword>
<dbReference type="PATRIC" id="fig|1140003.3.peg.762"/>
<dbReference type="InterPro" id="IPR007168">
    <property type="entry name" value="Phageshock_PspC_N"/>
</dbReference>
<proteinExistence type="predicted"/>
<feature type="transmembrane region" description="Helical" evidence="7">
    <location>
        <begin position="34"/>
        <end position="58"/>
    </location>
</feature>
<evidence type="ECO:0000256" key="1">
    <source>
        <dbReference type="ARBA" id="ARBA00004162"/>
    </source>
</evidence>
<keyword evidence="5 7" id="KW-0472">Membrane</keyword>
<dbReference type="EMBL" id="ASWO01000005">
    <property type="protein sequence ID" value="EOT84147.1"/>
    <property type="molecule type" value="Genomic_DNA"/>
</dbReference>
<feature type="domain" description="Phage shock protein PspC N-terminal" evidence="8">
    <location>
        <begin position="3"/>
        <end position="61"/>
    </location>
</feature>
<evidence type="ECO:0000313" key="9">
    <source>
        <dbReference type="EMBL" id="EOT84147.1"/>
    </source>
</evidence>
<keyword evidence="2" id="KW-1003">Cell membrane</keyword>
<evidence type="ECO:0000313" key="10">
    <source>
        <dbReference type="Proteomes" id="UP000015961"/>
    </source>
</evidence>
<evidence type="ECO:0000256" key="2">
    <source>
        <dbReference type="ARBA" id="ARBA00022475"/>
    </source>
</evidence>
<keyword evidence="4 7" id="KW-1133">Transmembrane helix</keyword>
<evidence type="ECO:0000256" key="3">
    <source>
        <dbReference type="ARBA" id="ARBA00022692"/>
    </source>
</evidence>
<comment type="caution">
    <text evidence="9">The sequence shown here is derived from an EMBL/GenBank/DDBJ whole genome shotgun (WGS) entry which is preliminary data.</text>
</comment>
<dbReference type="Proteomes" id="UP000015961">
    <property type="component" value="Unassembled WGS sequence"/>
</dbReference>
<dbReference type="InterPro" id="IPR052027">
    <property type="entry name" value="PspC"/>
</dbReference>
<dbReference type="STRING" id="1140003.OMY_00804"/>
<feature type="compositionally biased region" description="Basic and acidic residues" evidence="6">
    <location>
        <begin position="81"/>
        <end position="96"/>
    </location>
</feature>
<dbReference type="Pfam" id="PF04024">
    <property type="entry name" value="PspC"/>
    <property type="match status" value="1"/>
</dbReference>
<dbReference type="OrthoDB" id="9815286at2"/>
<dbReference type="PANTHER" id="PTHR33885">
    <property type="entry name" value="PHAGE SHOCK PROTEIN C"/>
    <property type="match status" value="1"/>
</dbReference>